<feature type="region of interest" description="Disordered" evidence="1">
    <location>
        <begin position="243"/>
        <end position="325"/>
    </location>
</feature>
<evidence type="ECO:0000313" key="4">
    <source>
        <dbReference type="Proteomes" id="UP000318571"/>
    </source>
</evidence>
<accession>A0A553NQC6</accession>
<gene>
    <name evidence="3" type="ORF">TCAL_10472</name>
</gene>
<reference evidence="3 4" key="1">
    <citation type="journal article" date="2018" name="Nat. Ecol. Evol.">
        <title>Genomic signatures of mitonuclear coevolution across populations of Tigriopus californicus.</title>
        <authorList>
            <person name="Barreto F.S."/>
            <person name="Watson E.T."/>
            <person name="Lima T.G."/>
            <person name="Willett C.S."/>
            <person name="Edmands S."/>
            <person name="Li W."/>
            <person name="Burton R.S."/>
        </authorList>
    </citation>
    <scope>NUCLEOTIDE SEQUENCE [LARGE SCALE GENOMIC DNA]</scope>
    <source>
        <strain evidence="3 4">San Diego</strain>
    </source>
</reference>
<evidence type="ECO:0000256" key="1">
    <source>
        <dbReference type="SAM" id="MobiDB-lite"/>
    </source>
</evidence>
<keyword evidence="2" id="KW-0812">Transmembrane</keyword>
<comment type="caution">
    <text evidence="3">The sequence shown here is derived from an EMBL/GenBank/DDBJ whole genome shotgun (WGS) entry which is preliminary data.</text>
</comment>
<feature type="compositionally biased region" description="Basic and acidic residues" evidence="1">
    <location>
        <begin position="261"/>
        <end position="282"/>
    </location>
</feature>
<keyword evidence="2" id="KW-0472">Membrane</keyword>
<feature type="compositionally biased region" description="Low complexity" evidence="1">
    <location>
        <begin position="113"/>
        <end position="131"/>
    </location>
</feature>
<proteinExistence type="predicted"/>
<name>A0A553NQC6_TIGCA</name>
<feature type="region of interest" description="Disordered" evidence="1">
    <location>
        <begin position="113"/>
        <end position="187"/>
    </location>
</feature>
<keyword evidence="2" id="KW-1133">Transmembrane helix</keyword>
<keyword evidence="4" id="KW-1185">Reference proteome</keyword>
<dbReference type="EMBL" id="VCGU01000011">
    <property type="protein sequence ID" value="TRY67643.1"/>
    <property type="molecule type" value="Genomic_DNA"/>
</dbReference>
<protein>
    <submittedName>
        <fullName evidence="3">Uncharacterized protein</fullName>
    </submittedName>
</protein>
<evidence type="ECO:0000256" key="2">
    <source>
        <dbReference type="SAM" id="Phobius"/>
    </source>
</evidence>
<organism evidence="3 4">
    <name type="scientific">Tigriopus californicus</name>
    <name type="common">Marine copepod</name>
    <dbReference type="NCBI Taxonomy" id="6832"/>
    <lineage>
        <taxon>Eukaryota</taxon>
        <taxon>Metazoa</taxon>
        <taxon>Ecdysozoa</taxon>
        <taxon>Arthropoda</taxon>
        <taxon>Crustacea</taxon>
        <taxon>Multicrustacea</taxon>
        <taxon>Hexanauplia</taxon>
        <taxon>Copepoda</taxon>
        <taxon>Harpacticoida</taxon>
        <taxon>Harpacticidae</taxon>
        <taxon>Tigriopus</taxon>
    </lineage>
</organism>
<sequence>MSGEGVFDYDAIRQSCWQTCDNDPGAFPMDLGKVPVYRDQNTRAAFYNITTFFGCVENCEDTYVVKRVTIIAPAVALALLLLGLLLLCWFCKGCFCYRWRKSREKVRQLSSSSTSSTLDFPSSSLSASTNSPRKSIRANDDSYINTSNNNKKDSKSRKYSKEEGSFTSQWSGRGSIFGSGGNRNRSQKNRKLLEHPPTDMNASLRSNVSVNSWVNENKGSRRSMFLATATKLGRKLADLDKRSEDIIEKRNQQRRPQRTNSEGRNEGNDDDRNSRASKDSVRSQRSRRSRSLHKDGNQSKQGSGSSRRSKGSGTTSRLEQPKMRF</sequence>
<dbReference type="Proteomes" id="UP000318571">
    <property type="component" value="Chromosome 4"/>
</dbReference>
<evidence type="ECO:0000313" key="3">
    <source>
        <dbReference type="EMBL" id="TRY67643.1"/>
    </source>
</evidence>
<feature type="compositionally biased region" description="Low complexity" evidence="1">
    <location>
        <begin position="298"/>
        <end position="316"/>
    </location>
</feature>
<feature type="transmembrane region" description="Helical" evidence="2">
    <location>
        <begin position="70"/>
        <end position="91"/>
    </location>
</feature>
<dbReference type="AlphaFoldDB" id="A0A553NQC6"/>